<evidence type="ECO:0000313" key="2">
    <source>
        <dbReference type="EMBL" id="OEU14266.1"/>
    </source>
</evidence>
<evidence type="ECO:0000256" key="1">
    <source>
        <dbReference type="SAM" id="MobiDB-lite"/>
    </source>
</evidence>
<sequence>MTSYSSKSSSASSPSSSCRRKFMDSTVIGYSQQQRQQRHTKKPRVVSCNFEMRIPTNALQIDMTILVSTNNDNGTPSCCYHDENEIPNTALSPPRCRPSVSYNITICKPPPPPPPRSSSLQSKDTTTTTTTTTIRWSSKFTIAKDLDENIDPFHEWNGSFTLDGRENMMNAHGLCFHAVAVIIHLKIASGEAILTDEVDYDVHYLEGNI</sequence>
<dbReference type="AlphaFoldDB" id="A0A1E7F7Y4"/>
<dbReference type="KEGG" id="fcy:FRACYDRAFT_240800"/>
<protein>
    <submittedName>
        <fullName evidence="2">Uncharacterized protein</fullName>
    </submittedName>
</protein>
<proteinExistence type="predicted"/>
<organism evidence="2 3">
    <name type="scientific">Fragilariopsis cylindrus CCMP1102</name>
    <dbReference type="NCBI Taxonomy" id="635003"/>
    <lineage>
        <taxon>Eukaryota</taxon>
        <taxon>Sar</taxon>
        <taxon>Stramenopiles</taxon>
        <taxon>Ochrophyta</taxon>
        <taxon>Bacillariophyta</taxon>
        <taxon>Bacillariophyceae</taxon>
        <taxon>Bacillariophycidae</taxon>
        <taxon>Bacillariales</taxon>
        <taxon>Bacillariaceae</taxon>
        <taxon>Fragilariopsis</taxon>
    </lineage>
</organism>
<dbReference type="InParanoid" id="A0A1E7F7Y4"/>
<gene>
    <name evidence="2" type="ORF">FRACYDRAFT_240800</name>
</gene>
<dbReference type="EMBL" id="KV784360">
    <property type="protein sequence ID" value="OEU14266.1"/>
    <property type="molecule type" value="Genomic_DNA"/>
</dbReference>
<accession>A0A1E7F7Y4</accession>
<evidence type="ECO:0000313" key="3">
    <source>
        <dbReference type="Proteomes" id="UP000095751"/>
    </source>
</evidence>
<keyword evidence="3" id="KW-1185">Reference proteome</keyword>
<feature type="region of interest" description="Disordered" evidence="1">
    <location>
        <begin position="108"/>
        <end position="131"/>
    </location>
</feature>
<dbReference type="Proteomes" id="UP000095751">
    <property type="component" value="Unassembled WGS sequence"/>
</dbReference>
<reference evidence="2 3" key="1">
    <citation type="submission" date="2016-09" db="EMBL/GenBank/DDBJ databases">
        <title>Extensive genetic diversity and differential bi-allelic expression allows diatom success in the polar Southern Ocean.</title>
        <authorList>
            <consortium name="DOE Joint Genome Institute"/>
            <person name="Mock T."/>
            <person name="Otillar R.P."/>
            <person name="Strauss J."/>
            <person name="Dupont C."/>
            <person name="Frickenhaus S."/>
            <person name="Maumus F."/>
            <person name="Mcmullan M."/>
            <person name="Sanges R."/>
            <person name="Schmutz J."/>
            <person name="Toseland A."/>
            <person name="Valas R."/>
            <person name="Veluchamy A."/>
            <person name="Ward B.J."/>
            <person name="Allen A."/>
            <person name="Barry K."/>
            <person name="Falciatore A."/>
            <person name="Ferrante M."/>
            <person name="Fortunato A.E."/>
            <person name="Gloeckner G."/>
            <person name="Gruber A."/>
            <person name="Hipkin R."/>
            <person name="Janech M."/>
            <person name="Kroth P."/>
            <person name="Leese F."/>
            <person name="Lindquist E."/>
            <person name="Lyon B.R."/>
            <person name="Martin J."/>
            <person name="Mayer C."/>
            <person name="Parker M."/>
            <person name="Quesneville H."/>
            <person name="Raymond J."/>
            <person name="Uhlig C."/>
            <person name="Valentin K.U."/>
            <person name="Worden A.Z."/>
            <person name="Armbrust E.V."/>
            <person name="Bowler C."/>
            <person name="Green B."/>
            <person name="Moulton V."/>
            <person name="Van Oosterhout C."/>
            <person name="Grigoriev I."/>
        </authorList>
    </citation>
    <scope>NUCLEOTIDE SEQUENCE [LARGE SCALE GENOMIC DNA]</scope>
    <source>
        <strain evidence="2 3">CCMP1102</strain>
    </source>
</reference>
<name>A0A1E7F7Y4_9STRA</name>